<name>G1DAP3_9CAUD</name>
<dbReference type="GeneID" id="40066382"/>
<organism evidence="2 3">
    <name type="scientific">Mycobacterium phage Optimus</name>
    <dbReference type="NCBI Taxonomy" id="2922218"/>
    <lineage>
        <taxon>Viruses</taxon>
        <taxon>Duplodnaviria</taxon>
        <taxon>Heunggongvirae</taxon>
        <taxon>Uroviricota</taxon>
        <taxon>Caudoviricetes</taxon>
        <taxon>Omegavirus</taxon>
        <taxon>Omegavirus optimus</taxon>
    </lineage>
</organism>
<keyword evidence="3" id="KW-1185">Reference proteome</keyword>
<dbReference type="RefSeq" id="YP_009590960.1">
    <property type="nucleotide sequence ID" value="NC_041844.1"/>
</dbReference>
<dbReference type="EMBL" id="JF957059">
    <property type="protein sequence ID" value="AEJ92160.1"/>
    <property type="molecule type" value="Genomic_DNA"/>
</dbReference>
<evidence type="ECO:0000313" key="3">
    <source>
        <dbReference type="Proteomes" id="UP000008428"/>
    </source>
</evidence>
<proteinExistence type="predicted"/>
<evidence type="ECO:0000259" key="1">
    <source>
        <dbReference type="Pfam" id="PF24238"/>
    </source>
</evidence>
<dbReference type="KEGG" id="vg:40066382"/>
<dbReference type="Pfam" id="PF24238">
    <property type="entry name" value="CDGP"/>
    <property type="match status" value="1"/>
</dbReference>
<protein>
    <recommendedName>
        <fullName evidence="1">CDGP domain-containing protein</fullName>
    </recommendedName>
</protein>
<evidence type="ECO:0000313" key="2">
    <source>
        <dbReference type="EMBL" id="AEJ92160.1"/>
    </source>
</evidence>
<accession>G1DAP3</accession>
<sequence length="93" mass="9355">MKQTLKAFIIAGAVAAGFTGLGLVTAQPAEAVPGQCGGAIVFGGGGGFCDGPPAPDGTWMHCESVYVMGFGGTNCFRVRPVPTTVDPRGWVPA</sequence>
<gene>
    <name evidence="2" type="primary">104</name>
    <name evidence="2" type="ORF">OPTIMUS_104</name>
</gene>
<reference evidence="2 3" key="1">
    <citation type="journal article" date="2012" name="J. Virol.">
        <title>Complete Genome Sequences of 138 Mycobacteriophages.</title>
        <authorList>
            <consortium name="the Science Education Alliance Phage Hunters Advancing Genomics and Evolutionary Science Program"/>
            <consortium name="the KwaZulu-Natal Research Institute for Tuberculosis and HIV Mycobacterial Genetics Course Students"/>
            <consortium name="the Phage Hunters Integrating Research and Education Program"/>
            <person name="Hatfull G.F."/>
        </authorList>
    </citation>
    <scope>NUCLEOTIDE SEQUENCE [LARGE SCALE GENOMIC DNA]</scope>
</reference>
<dbReference type="InterPro" id="IPR056271">
    <property type="entry name" value="CDGP_dom"/>
</dbReference>
<feature type="domain" description="CDGP" evidence="1">
    <location>
        <begin position="42"/>
        <end position="87"/>
    </location>
</feature>
<dbReference type="Proteomes" id="UP000008428">
    <property type="component" value="Segment"/>
</dbReference>